<evidence type="ECO:0000256" key="1">
    <source>
        <dbReference type="ARBA" id="ARBA00004651"/>
    </source>
</evidence>
<feature type="transmembrane region" description="Helical" evidence="7">
    <location>
        <begin position="197"/>
        <end position="222"/>
    </location>
</feature>
<dbReference type="PROSITE" id="PS50928">
    <property type="entry name" value="ABC_TM1"/>
    <property type="match status" value="1"/>
</dbReference>
<evidence type="ECO:0000256" key="3">
    <source>
        <dbReference type="ARBA" id="ARBA00022475"/>
    </source>
</evidence>
<feature type="transmembrane region" description="Helical" evidence="7">
    <location>
        <begin position="158"/>
        <end position="176"/>
    </location>
</feature>
<proteinExistence type="inferred from homology"/>
<feature type="transmembrane region" description="Helical" evidence="7">
    <location>
        <begin position="256"/>
        <end position="277"/>
    </location>
</feature>
<evidence type="ECO:0000256" key="5">
    <source>
        <dbReference type="ARBA" id="ARBA00022989"/>
    </source>
</evidence>
<dbReference type="SUPFAM" id="SSF161098">
    <property type="entry name" value="MetI-like"/>
    <property type="match status" value="1"/>
</dbReference>
<keyword evidence="5 7" id="KW-1133">Transmembrane helix</keyword>
<keyword evidence="10" id="KW-1185">Reference proteome</keyword>
<dbReference type="Gene3D" id="1.10.3720.10">
    <property type="entry name" value="MetI-like"/>
    <property type="match status" value="1"/>
</dbReference>
<keyword evidence="3" id="KW-1003">Cell membrane</keyword>
<evidence type="ECO:0000259" key="8">
    <source>
        <dbReference type="PROSITE" id="PS50928"/>
    </source>
</evidence>
<reference evidence="9 10" key="1">
    <citation type="submission" date="2021-01" db="EMBL/GenBank/DDBJ databases">
        <title>WGS of actinomycetes isolated from Thailand.</title>
        <authorList>
            <person name="Thawai C."/>
        </authorList>
    </citation>
    <scope>NUCLEOTIDE SEQUENCE [LARGE SCALE GENOMIC DNA]</scope>
    <source>
        <strain evidence="9 10">CA3R110</strain>
    </source>
</reference>
<dbReference type="CDD" id="cd06261">
    <property type="entry name" value="TM_PBP2"/>
    <property type="match status" value="1"/>
</dbReference>
<evidence type="ECO:0000313" key="10">
    <source>
        <dbReference type="Proteomes" id="UP000621510"/>
    </source>
</evidence>
<evidence type="ECO:0000256" key="2">
    <source>
        <dbReference type="ARBA" id="ARBA00022448"/>
    </source>
</evidence>
<feature type="transmembrane region" description="Helical" evidence="7">
    <location>
        <begin position="86"/>
        <end position="112"/>
    </location>
</feature>
<keyword evidence="6 7" id="KW-0472">Membrane</keyword>
<feature type="transmembrane region" description="Helical" evidence="7">
    <location>
        <begin position="32"/>
        <end position="53"/>
    </location>
</feature>
<feature type="transmembrane region" description="Helical" evidence="7">
    <location>
        <begin position="124"/>
        <end position="146"/>
    </location>
</feature>
<dbReference type="RefSeq" id="WP_201855990.1">
    <property type="nucleotide sequence ID" value="NZ_JAERRG010000021.1"/>
</dbReference>
<keyword evidence="2 7" id="KW-0813">Transport</keyword>
<name>A0ABS1Q2H6_9ACTN</name>
<dbReference type="Proteomes" id="UP000621510">
    <property type="component" value="Unassembled WGS sequence"/>
</dbReference>
<comment type="similarity">
    <text evidence="7">Belongs to the binding-protein-dependent transport system permease family.</text>
</comment>
<gene>
    <name evidence="9" type="ORF">JK364_38175</name>
</gene>
<accession>A0ABS1Q2H6</accession>
<keyword evidence="4 7" id="KW-0812">Transmembrane</keyword>
<evidence type="ECO:0000256" key="4">
    <source>
        <dbReference type="ARBA" id="ARBA00022692"/>
    </source>
</evidence>
<evidence type="ECO:0000313" key="9">
    <source>
        <dbReference type="EMBL" id="MBL1118166.1"/>
    </source>
</evidence>
<comment type="caution">
    <text evidence="9">The sequence shown here is derived from an EMBL/GenBank/DDBJ whole genome shotgun (WGS) entry which is preliminary data.</text>
</comment>
<dbReference type="PANTHER" id="PTHR43744:SF12">
    <property type="entry name" value="ABC TRANSPORTER PERMEASE PROTEIN MG189-RELATED"/>
    <property type="match status" value="1"/>
</dbReference>
<dbReference type="EMBL" id="JAERRG010000021">
    <property type="protein sequence ID" value="MBL1118166.1"/>
    <property type="molecule type" value="Genomic_DNA"/>
</dbReference>
<protein>
    <submittedName>
        <fullName evidence="9">Carbohydrate ABC transporter permease</fullName>
    </submittedName>
</protein>
<feature type="domain" description="ABC transmembrane type-1" evidence="8">
    <location>
        <begin position="87"/>
        <end position="277"/>
    </location>
</feature>
<comment type="subcellular location">
    <subcellularLocation>
        <location evidence="1 7">Cell membrane</location>
        <topology evidence="1 7">Multi-pass membrane protein</topology>
    </subcellularLocation>
</comment>
<dbReference type="InterPro" id="IPR000515">
    <property type="entry name" value="MetI-like"/>
</dbReference>
<dbReference type="InterPro" id="IPR035906">
    <property type="entry name" value="MetI-like_sf"/>
</dbReference>
<evidence type="ECO:0000256" key="6">
    <source>
        <dbReference type="ARBA" id="ARBA00023136"/>
    </source>
</evidence>
<sequence length="292" mass="32147">MSTTAVTEVRPRLARRWAGDKRGIWVRWSLRAGLAAGAVFMLTPFLLMALAAVTPDRRLKPGSVSLSGFTLANFRQAWHDVDWPGLYLHTVVVVVVVFAAQVLTSLPAGYALARLRFRNRKLSFWTVMLCLAIPPQVTGIPVFYALSKVNLLDSYTALVLPSVGSAFGIFLFRQFVLSLPQSVFDAARLDRVGPIAMVWRIVLPNVRPALAAFAVFTVVGHWNDLYWPSMLLRSDQVATVPYGIARYAAPESLSTYGTQMAAATLATLPLLIFFLLVQRQLVRGIALTNGGE</sequence>
<dbReference type="PANTHER" id="PTHR43744">
    <property type="entry name" value="ABC TRANSPORTER PERMEASE PROTEIN MG189-RELATED-RELATED"/>
    <property type="match status" value="1"/>
</dbReference>
<organism evidence="9 10">
    <name type="scientific">Streptomyces endocoffeicus</name>
    <dbReference type="NCBI Taxonomy" id="2898945"/>
    <lineage>
        <taxon>Bacteria</taxon>
        <taxon>Bacillati</taxon>
        <taxon>Actinomycetota</taxon>
        <taxon>Actinomycetes</taxon>
        <taxon>Kitasatosporales</taxon>
        <taxon>Streptomycetaceae</taxon>
        <taxon>Streptomyces</taxon>
    </lineage>
</organism>
<evidence type="ECO:0000256" key="7">
    <source>
        <dbReference type="RuleBase" id="RU363032"/>
    </source>
</evidence>
<dbReference type="Pfam" id="PF00528">
    <property type="entry name" value="BPD_transp_1"/>
    <property type="match status" value="1"/>
</dbReference>